<keyword evidence="2" id="KW-1185">Reference proteome</keyword>
<comment type="caution">
    <text evidence="1">The sequence shown here is derived from an EMBL/GenBank/DDBJ whole genome shotgun (WGS) entry which is preliminary data.</text>
</comment>
<accession>A0ABR2KTK4</accession>
<gene>
    <name evidence="1" type="ORF">M9Y10_022877</name>
</gene>
<proteinExistence type="predicted"/>
<dbReference type="Proteomes" id="UP001470230">
    <property type="component" value="Unassembled WGS sequence"/>
</dbReference>
<evidence type="ECO:0000313" key="2">
    <source>
        <dbReference type="Proteomes" id="UP001470230"/>
    </source>
</evidence>
<reference evidence="1 2" key="1">
    <citation type="submission" date="2024-04" db="EMBL/GenBank/DDBJ databases">
        <title>Tritrichomonas musculus Genome.</title>
        <authorList>
            <person name="Alves-Ferreira E."/>
            <person name="Grigg M."/>
            <person name="Lorenzi H."/>
            <person name="Galac M."/>
        </authorList>
    </citation>
    <scope>NUCLEOTIDE SEQUENCE [LARGE SCALE GENOMIC DNA]</scope>
    <source>
        <strain evidence="1 2">EAF2021</strain>
    </source>
</reference>
<organism evidence="1 2">
    <name type="scientific">Tritrichomonas musculus</name>
    <dbReference type="NCBI Taxonomy" id="1915356"/>
    <lineage>
        <taxon>Eukaryota</taxon>
        <taxon>Metamonada</taxon>
        <taxon>Parabasalia</taxon>
        <taxon>Tritrichomonadida</taxon>
        <taxon>Tritrichomonadidae</taxon>
        <taxon>Tritrichomonas</taxon>
    </lineage>
</organism>
<sequence length="103" mass="12186">MTENNDQVNYNEEETPEYLSRLESDYDKLLLENANLTRRISQYINVCHDILEIANTEKPQKKTNKSIYGTKYEQSFNSLNDIPLVDLRMQAPQNYYDPPTTYE</sequence>
<dbReference type="EMBL" id="JAPFFF010000003">
    <property type="protein sequence ID" value="KAK8894443.1"/>
    <property type="molecule type" value="Genomic_DNA"/>
</dbReference>
<protein>
    <submittedName>
        <fullName evidence="1">Uncharacterized protein</fullName>
    </submittedName>
</protein>
<evidence type="ECO:0000313" key="1">
    <source>
        <dbReference type="EMBL" id="KAK8894443.1"/>
    </source>
</evidence>
<name>A0ABR2KTK4_9EUKA</name>